<dbReference type="PANTHER" id="PTHR36838">
    <property type="entry name" value="AUXIN EFFLUX CARRIER FAMILY PROTEIN"/>
    <property type="match status" value="1"/>
</dbReference>
<evidence type="ECO:0000256" key="3">
    <source>
        <dbReference type="ARBA" id="ARBA00022475"/>
    </source>
</evidence>
<reference evidence="9" key="1">
    <citation type="journal article" date="2019" name="Int. J. Syst. Evol. Microbiol.">
        <title>The Global Catalogue of Microorganisms (GCM) 10K type strain sequencing project: providing services to taxonomists for standard genome sequencing and annotation.</title>
        <authorList>
            <consortium name="The Broad Institute Genomics Platform"/>
            <consortium name="The Broad Institute Genome Sequencing Center for Infectious Disease"/>
            <person name="Wu L."/>
            <person name="Ma J."/>
        </authorList>
    </citation>
    <scope>NUCLEOTIDE SEQUENCE [LARGE SCALE GENOMIC DNA]</scope>
    <source>
        <strain evidence="9">CCM 7855</strain>
    </source>
</reference>
<keyword evidence="9" id="KW-1185">Reference proteome</keyword>
<evidence type="ECO:0000256" key="6">
    <source>
        <dbReference type="ARBA" id="ARBA00023136"/>
    </source>
</evidence>
<name>A0ABQ1V3P2_9NOCA</name>
<evidence type="ECO:0000313" key="8">
    <source>
        <dbReference type="EMBL" id="GGF34318.1"/>
    </source>
</evidence>
<keyword evidence="3" id="KW-1003">Cell membrane</keyword>
<feature type="transmembrane region" description="Helical" evidence="7">
    <location>
        <begin position="231"/>
        <end position="252"/>
    </location>
</feature>
<accession>A0ABQ1V3P2</accession>
<feature type="transmembrane region" description="Helical" evidence="7">
    <location>
        <begin position="59"/>
        <end position="82"/>
    </location>
</feature>
<keyword evidence="5 7" id="KW-1133">Transmembrane helix</keyword>
<keyword evidence="2" id="KW-0813">Transport</keyword>
<comment type="caution">
    <text evidence="8">The sequence shown here is derived from an EMBL/GenBank/DDBJ whole genome shotgun (WGS) entry which is preliminary data.</text>
</comment>
<dbReference type="EMBL" id="BMCS01000002">
    <property type="protein sequence ID" value="GGF34318.1"/>
    <property type="molecule type" value="Genomic_DNA"/>
</dbReference>
<evidence type="ECO:0000256" key="7">
    <source>
        <dbReference type="SAM" id="Phobius"/>
    </source>
</evidence>
<feature type="transmembrane region" description="Helical" evidence="7">
    <location>
        <begin position="169"/>
        <end position="190"/>
    </location>
</feature>
<keyword evidence="6 7" id="KW-0472">Membrane</keyword>
<proteinExistence type="predicted"/>
<sequence>MSGVVQGFTVIFIVIAVGYALGRTGVLGPDAQQVLSRLVFFVLTPALLFNSLATTDLSVIFSPTLVIAGGSALVVGLIYFVLARTVLHREIPEATIGALSSSYVNSANLGIPIAIFVLDDASFVAPLLLFQIMIYSPLALTALDLTALRGGTGRITLRDTVVAPLTNPIVLGGVAGLILSVTGVTLPHAVLEPISMLGDASVPGALLAFGLSLTGVTVLRKGESPRRDVALASVLKMVVQPLLVFALAYFVFDERGHSLFAQVVIAALPTAQNVLVYASRYQRGVVLARDTALVTTVASIPAIALIALLLA</sequence>
<feature type="transmembrane region" description="Helical" evidence="7">
    <location>
        <begin position="94"/>
        <end position="117"/>
    </location>
</feature>
<evidence type="ECO:0000256" key="2">
    <source>
        <dbReference type="ARBA" id="ARBA00022448"/>
    </source>
</evidence>
<feature type="transmembrane region" description="Helical" evidence="7">
    <location>
        <begin position="291"/>
        <end position="310"/>
    </location>
</feature>
<evidence type="ECO:0000313" key="9">
    <source>
        <dbReference type="Proteomes" id="UP000632454"/>
    </source>
</evidence>
<feature type="transmembrane region" description="Helical" evidence="7">
    <location>
        <begin position="123"/>
        <end position="148"/>
    </location>
</feature>
<keyword evidence="4 7" id="KW-0812">Transmembrane</keyword>
<dbReference type="InterPro" id="IPR004776">
    <property type="entry name" value="Mem_transp_PIN-like"/>
</dbReference>
<dbReference type="PANTHER" id="PTHR36838:SF1">
    <property type="entry name" value="SLR1864 PROTEIN"/>
    <property type="match status" value="1"/>
</dbReference>
<feature type="transmembrane region" description="Helical" evidence="7">
    <location>
        <begin position="258"/>
        <end position="279"/>
    </location>
</feature>
<organism evidence="8 9">
    <name type="scientific">Williamsia phyllosphaerae</name>
    <dbReference type="NCBI Taxonomy" id="885042"/>
    <lineage>
        <taxon>Bacteria</taxon>
        <taxon>Bacillati</taxon>
        <taxon>Actinomycetota</taxon>
        <taxon>Actinomycetes</taxon>
        <taxon>Mycobacteriales</taxon>
        <taxon>Nocardiaceae</taxon>
        <taxon>Williamsia</taxon>
    </lineage>
</organism>
<evidence type="ECO:0000256" key="4">
    <source>
        <dbReference type="ARBA" id="ARBA00022692"/>
    </source>
</evidence>
<feature type="transmembrane region" description="Helical" evidence="7">
    <location>
        <begin position="34"/>
        <end position="53"/>
    </location>
</feature>
<evidence type="ECO:0000256" key="5">
    <source>
        <dbReference type="ARBA" id="ARBA00022989"/>
    </source>
</evidence>
<comment type="subcellular location">
    <subcellularLocation>
        <location evidence="1">Membrane</location>
        <topology evidence="1">Multi-pass membrane protein</topology>
    </subcellularLocation>
</comment>
<dbReference type="Pfam" id="PF03547">
    <property type="entry name" value="Mem_trans"/>
    <property type="match status" value="2"/>
</dbReference>
<feature type="transmembrane region" description="Helical" evidence="7">
    <location>
        <begin position="202"/>
        <end position="219"/>
    </location>
</feature>
<gene>
    <name evidence="8" type="ORF">GCM10007298_32640</name>
</gene>
<dbReference type="RefSeq" id="WP_188490990.1">
    <property type="nucleotide sequence ID" value="NZ_BMCS01000002.1"/>
</dbReference>
<dbReference type="Proteomes" id="UP000632454">
    <property type="component" value="Unassembled WGS sequence"/>
</dbReference>
<protein>
    <submittedName>
        <fullName evidence="8">Membrane protein</fullName>
    </submittedName>
</protein>
<feature type="transmembrane region" description="Helical" evidence="7">
    <location>
        <begin position="6"/>
        <end position="22"/>
    </location>
</feature>
<evidence type="ECO:0000256" key="1">
    <source>
        <dbReference type="ARBA" id="ARBA00004141"/>
    </source>
</evidence>